<organism evidence="9 10">
    <name type="scientific">Phrynosoma platyrhinos</name>
    <name type="common">Desert horned lizard</name>
    <dbReference type="NCBI Taxonomy" id="52577"/>
    <lineage>
        <taxon>Eukaryota</taxon>
        <taxon>Metazoa</taxon>
        <taxon>Chordata</taxon>
        <taxon>Craniata</taxon>
        <taxon>Vertebrata</taxon>
        <taxon>Euteleostomi</taxon>
        <taxon>Lepidosauria</taxon>
        <taxon>Squamata</taxon>
        <taxon>Bifurcata</taxon>
        <taxon>Unidentata</taxon>
        <taxon>Episquamata</taxon>
        <taxon>Toxicofera</taxon>
        <taxon>Iguania</taxon>
        <taxon>Phrynosomatidae</taxon>
        <taxon>Phrynosomatinae</taxon>
        <taxon>Phrynosoma</taxon>
    </lineage>
</organism>
<evidence type="ECO:0000313" key="10">
    <source>
        <dbReference type="Proteomes" id="UP000826234"/>
    </source>
</evidence>
<evidence type="ECO:0000256" key="2">
    <source>
        <dbReference type="ARBA" id="ARBA00004514"/>
    </source>
</evidence>
<dbReference type="SUPFAM" id="SSF69761">
    <property type="entry name" value="GTP cyclohydrolase I feedback regulatory protein, GFRP"/>
    <property type="match status" value="1"/>
</dbReference>
<evidence type="ECO:0000256" key="1">
    <source>
        <dbReference type="ARBA" id="ARBA00004126"/>
    </source>
</evidence>
<protein>
    <recommendedName>
        <fullName evidence="4">GTP cyclohydrolase 1 feedback regulatory protein</fullName>
    </recommendedName>
    <alternativeName>
        <fullName evidence="8">GTP cyclohydrolase I feedback regulatory protein</fullName>
    </alternativeName>
</protein>
<evidence type="ECO:0000256" key="8">
    <source>
        <dbReference type="ARBA" id="ARBA00032599"/>
    </source>
</evidence>
<gene>
    <name evidence="9" type="ORF">JD844_021245</name>
</gene>
<name>A0ABQ7SU48_PHRPL</name>
<comment type="caution">
    <text evidence="9">The sequence shown here is derived from an EMBL/GenBank/DDBJ whole genome shotgun (WGS) entry which is preliminary data.</text>
</comment>
<comment type="subcellular location">
    <subcellularLocation>
        <location evidence="2">Cytoplasm</location>
        <location evidence="2">Cytosol</location>
    </subcellularLocation>
    <subcellularLocation>
        <location evidence="1">Nucleus membrane</location>
    </subcellularLocation>
</comment>
<comment type="similarity">
    <text evidence="3">Belongs to the GFRP family.</text>
</comment>
<keyword evidence="5" id="KW-0963">Cytoplasm</keyword>
<dbReference type="PANTHER" id="PTHR16852">
    <property type="entry name" value="GTP CYCLOHYDROLASE 1 FEEDBACK REGULATORY PROTEIN"/>
    <property type="match status" value="1"/>
</dbReference>
<keyword evidence="7" id="KW-0539">Nucleus</keyword>
<sequence length="173" mass="19149">MSSLGASIPPSAPLPGILFVDWLPPGEACLGIGRRRHGRDWAGENQALESEPEPEPEEPLWGPCRTSSSALRSVCIMFMLGQEVGPTMVGDEHSDPNLMNYLGATKRNMLGNHFWEYYVQDAPRIVLDKLEKCGYRVISMTGVGQTLVWCLHKECTENSDFLPNQNIAVNHPA</sequence>
<reference evidence="9 10" key="1">
    <citation type="journal article" date="2022" name="Gigascience">
        <title>A chromosome-level genome assembly and annotation of the desert horned lizard, Phrynosoma platyrhinos, provides insight into chromosomal rearrangements among reptiles.</title>
        <authorList>
            <person name="Koochekian N."/>
            <person name="Ascanio A."/>
            <person name="Farleigh K."/>
            <person name="Card D.C."/>
            <person name="Schield D.R."/>
            <person name="Castoe T.A."/>
            <person name="Jezkova T."/>
        </authorList>
    </citation>
    <scope>NUCLEOTIDE SEQUENCE [LARGE SCALE GENOMIC DNA]</scope>
    <source>
        <strain evidence="9">NK-2021</strain>
    </source>
</reference>
<keyword evidence="10" id="KW-1185">Reference proteome</keyword>
<dbReference type="InterPro" id="IPR036717">
    <property type="entry name" value="GFRP_sf"/>
</dbReference>
<keyword evidence="6" id="KW-0472">Membrane</keyword>
<dbReference type="PANTHER" id="PTHR16852:SF2">
    <property type="entry name" value="GTP CYCLOHYDROLASE 1 FEEDBACK REGULATORY PROTEIN"/>
    <property type="match status" value="1"/>
</dbReference>
<evidence type="ECO:0000256" key="6">
    <source>
        <dbReference type="ARBA" id="ARBA00023136"/>
    </source>
</evidence>
<evidence type="ECO:0000256" key="5">
    <source>
        <dbReference type="ARBA" id="ARBA00022490"/>
    </source>
</evidence>
<dbReference type="Proteomes" id="UP000826234">
    <property type="component" value="Unassembled WGS sequence"/>
</dbReference>
<dbReference type="EMBL" id="JAIPUX010003289">
    <property type="protein sequence ID" value="KAH0620603.1"/>
    <property type="molecule type" value="Genomic_DNA"/>
</dbReference>
<evidence type="ECO:0000313" key="9">
    <source>
        <dbReference type="EMBL" id="KAH0620603.1"/>
    </source>
</evidence>
<dbReference type="Pfam" id="PF06399">
    <property type="entry name" value="GFRP"/>
    <property type="match status" value="1"/>
</dbReference>
<accession>A0ABQ7SU48</accession>
<evidence type="ECO:0000256" key="3">
    <source>
        <dbReference type="ARBA" id="ARBA00007605"/>
    </source>
</evidence>
<proteinExistence type="inferred from homology"/>
<evidence type="ECO:0000256" key="7">
    <source>
        <dbReference type="ARBA" id="ARBA00023242"/>
    </source>
</evidence>
<evidence type="ECO:0000256" key="4">
    <source>
        <dbReference type="ARBA" id="ARBA00020099"/>
    </source>
</evidence>
<dbReference type="Gene3D" id="3.30.1410.10">
    <property type="entry name" value="GTP cyclohydrolase I feedback regulatory protein GFRP"/>
    <property type="match status" value="1"/>
</dbReference>
<dbReference type="InterPro" id="IPR009112">
    <property type="entry name" value="GTP_CycHdrlase_I_reg"/>
</dbReference>